<dbReference type="Proteomes" id="UP000030689">
    <property type="component" value="Unassembled WGS sequence"/>
</dbReference>
<gene>
    <name evidence="2" type="ORF">EUTSA_v10003495mg</name>
</gene>
<feature type="transmembrane region" description="Helical" evidence="1">
    <location>
        <begin position="7"/>
        <end position="27"/>
    </location>
</feature>
<protein>
    <recommendedName>
        <fullName evidence="4">Transmembrane protein</fullName>
    </recommendedName>
</protein>
<reference evidence="2 3" key="1">
    <citation type="journal article" date="2013" name="Front. Plant Sci.">
        <title>The Reference Genome of the Halophytic Plant Eutrema salsugineum.</title>
        <authorList>
            <person name="Yang R."/>
            <person name="Jarvis D.E."/>
            <person name="Chen H."/>
            <person name="Beilstein M.A."/>
            <person name="Grimwood J."/>
            <person name="Jenkins J."/>
            <person name="Shu S."/>
            <person name="Prochnik S."/>
            <person name="Xin M."/>
            <person name="Ma C."/>
            <person name="Schmutz J."/>
            <person name="Wing R.A."/>
            <person name="Mitchell-Olds T."/>
            <person name="Schumaker K.S."/>
            <person name="Wang X."/>
        </authorList>
    </citation>
    <scope>NUCLEOTIDE SEQUENCE [LARGE SCALE GENOMIC DNA]</scope>
</reference>
<keyword evidence="3" id="KW-1185">Reference proteome</keyword>
<keyword evidence="1" id="KW-1133">Transmembrane helix</keyword>
<keyword evidence="1" id="KW-0472">Membrane</keyword>
<evidence type="ECO:0000313" key="2">
    <source>
        <dbReference type="EMBL" id="ESQ44522.1"/>
    </source>
</evidence>
<keyword evidence="1" id="KW-0812">Transmembrane</keyword>
<organism evidence="2 3">
    <name type="scientific">Eutrema salsugineum</name>
    <name type="common">Saltwater cress</name>
    <name type="synonym">Sisymbrium salsugineum</name>
    <dbReference type="NCBI Taxonomy" id="72664"/>
    <lineage>
        <taxon>Eukaryota</taxon>
        <taxon>Viridiplantae</taxon>
        <taxon>Streptophyta</taxon>
        <taxon>Embryophyta</taxon>
        <taxon>Tracheophyta</taxon>
        <taxon>Spermatophyta</taxon>
        <taxon>Magnoliopsida</taxon>
        <taxon>eudicotyledons</taxon>
        <taxon>Gunneridae</taxon>
        <taxon>Pentapetalae</taxon>
        <taxon>rosids</taxon>
        <taxon>malvids</taxon>
        <taxon>Brassicales</taxon>
        <taxon>Brassicaceae</taxon>
        <taxon>Eutremeae</taxon>
        <taxon>Eutrema</taxon>
    </lineage>
</organism>
<evidence type="ECO:0000256" key="1">
    <source>
        <dbReference type="SAM" id="Phobius"/>
    </source>
</evidence>
<feature type="transmembrane region" description="Helical" evidence="1">
    <location>
        <begin position="33"/>
        <end position="55"/>
    </location>
</feature>
<dbReference type="Gramene" id="ESQ44522">
    <property type="protein sequence ID" value="ESQ44522"/>
    <property type="gene ID" value="EUTSA_v10003495mg"/>
</dbReference>
<proteinExistence type="predicted"/>
<evidence type="ECO:0000313" key="3">
    <source>
        <dbReference type="Proteomes" id="UP000030689"/>
    </source>
</evidence>
<sequence>MSDRNNLFVKIWALVFWILWWFMVVVIVNCNHFLSLLILIMVQWNFNVSLSRVFISGEFSLCRRKGRLSTGDCPLTLWYGGFTWVFDPGIIGTILLEEGRNVGIRLSKFQN</sequence>
<name>V4LPZ4_EUTSA</name>
<dbReference type="AlphaFoldDB" id="V4LPZ4"/>
<dbReference type="EMBL" id="KI517447">
    <property type="protein sequence ID" value="ESQ44522.1"/>
    <property type="molecule type" value="Genomic_DNA"/>
</dbReference>
<dbReference type="KEGG" id="eus:EUTSA_v10003495mg"/>
<evidence type="ECO:0008006" key="4">
    <source>
        <dbReference type="Google" id="ProtNLM"/>
    </source>
</evidence>
<accession>V4LPZ4</accession>